<dbReference type="EMBL" id="AZHD01000025">
    <property type="protein sequence ID" value="OAA54101.1"/>
    <property type="molecule type" value="Genomic_DNA"/>
</dbReference>
<protein>
    <recommendedName>
        <fullName evidence="2">Subtelomeric hrmA-associated cluster protein AFUB-079030/YDR124W-like helical bundle domain-containing protein</fullName>
    </recommendedName>
</protein>
<feature type="region of interest" description="Disordered" evidence="1">
    <location>
        <begin position="222"/>
        <end position="253"/>
    </location>
</feature>
<dbReference type="PANTHER" id="PTHR36102:SF1">
    <property type="entry name" value="YDR124W-LIKE HELICAL BUNDLE DOMAIN-CONTAINING PROTEIN"/>
    <property type="match status" value="1"/>
</dbReference>
<dbReference type="PANTHER" id="PTHR36102">
    <property type="entry name" value="CHROMOSOME 10, WHOLE GENOME SHOTGUN SEQUENCE"/>
    <property type="match status" value="1"/>
</dbReference>
<organism evidence="3 4">
    <name type="scientific">Niveomyces insectorum RCEF 264</name>
    <dbReference type="NCBI Taxonomy" id="1081102"/>
    <lineage>
        <taxon>Eukaryota</taxon>
        <taxon>Fungi</taxon>
        <taxon>Dikarya</taxon>
        <taxon>Ascomycota</taxon>
        <taxon>Pezizomycotina</taxon>
        <taxon>Sordariomycetes</taxon>
        <taxon>Hypocreomycetidae</taxon>
        <taxon>Hypocreales</taxon>
        <taxon>Cordycipitaceae</taxon>
        <taxon>Niveomyces</taxon>
    </lineage>
</organism>
<comment type="caution">
    <text evidence="3">The sequence shown here is derived from an EMBL/GenBank/DDBJ whole genome shotgun (WGS) entry which is preliminary data.</text>
</comment>
<reference evidence="3 4" key="1">
    <citation type="journal article" date="2016" name="Genome Biol. Evol.">
        <title>Divergent and convergent evolution of fungal pathogenicity.</title>
        <authorList>
            <person name="Shang Y."/>
            <person name="Xiao G."/>
            <person name="Zheng P."/>
            <person name="Cen K."/>
            <person name="Zhan S."/>
            <person name="Wang C."/>
        </authorList>
    </citation>
    <scope>NUCLEOTIDE SEQUENCE [LARGE SCALE GENOMIC DNA]</scope>
    <source>
        <strain evidence="3 4">RCEF 264</strain>
    </source>
</reference>
<feature type="region of interest" description="Disordered" evidence="1">
    <location>
        <begin position="526"/>
        <end position="547"/>
    </location>
</feature>
<gene>
    <name evidence="3" type="ORF">SPI_09035</name>
</gene>
<name>A0A167M9H9_9HYPO</name>
<dbReference type="InterPro" id="IPR047092">
    <property type="entry name" value="AFUB_07903/YDR124W-like_hel"/>
</dbReference>
<evidence type="ECO:0000256" key="1">
    <source>
        <dbReference type="SAM" id="MobiDB-lite"/>
    </source>
</evidence>
<dbReference type="OrthoDB" id="5338458at2759"/>
<feature type="compositionally biased region" description="Gly residues" evidence="1">
    <location>
        <begin position="290"/>
        <end position="315"/>
    </location>
</feature>
<feature type="compositionally biased region" description="Basic and acidic residues" evidence="1">
    <location>
        <begin position="538"/>
        <end position="547"/>
    </location>
</feature>
<evidence type="ECO:0000313" key="4">
    <source>
        <dbReference type="Proteomes" id="UP000076874"/>
    </source>
</evidence>
<dbReference type="STRING" id="1081102.A0A167M9H9"/>
<feature type="compositionally biased region" description="Basic and acidic residues" evidence="1">
    <location>
        <begin position="222"/>
        <end position="237"/>
    </location>
</feature>
<feature type="region of interest" description="Disordered" evidence="1">
    <location>
        <begin position="271"/>
        <end position="335"/>
    </location>
</feature>
<dbReference type="InterPro" id="IPR021264">
    <property type="entry name" value="AFUB_079030/YDR124W-like"/>
</dbReference>
<evidence type="ECO:0000313" key="3">
    <source>
        <dbReference type="EMBL" id="OAA54101.1"/>
    </source>
</evidence>
<dbReference type="Proteomes" id="UP000076874">
    <property type="component" value="Unassembled WGS sequence"/>
</dbReference>
<proteinExistence type="predicted"/>
<evidence type="ECO:0000259" key="2">
    <source>
        <dbReference type="Pfam" id="PF11001"/>
    </source>
</evidence>
<dbReference type="AlphaFoldDB" id="A0A167M9H9"/>
<feature type="domain" description="Subtelomeric hrmA-associated cluster protein AFUB-079030/YDR124W-like helical bundle" evidence="2">
    <location>
        <begin position="52"/>
        <end position="198"/>
    </location>
</feature>
<keyword evidence="4" id="KW-1185">Reference proteome</keyword>
<sequence>MDRRRIQGFDELDGDVTRIRKRARASTSRRAVDVADEQPIRTTQPTKMPVCISEEKAIWNIYDQRFRGLQQTACKLIAKAWVKLVEPKKQSTHPYTGSDEKAPEWWPKPWGLSRDERVRHKEPDHLYKKERVHLLKHILRMIVVPSAEQHPSIQKLHLNVAKLEEATYEVLSGFFTDKDAPNNARKRPYLAEIFLLAKNEERFRNGEIDGSTNVYVLSDDKLPDNYHLDNDENSSTKDEEEQPPMPGPPTIAAHHRSGTQLLIAPARPALPLIPTNLSPTAPGTEHSPGGNNGSGGGGGGGSGGGGGGGGGGSGGTQPFIGELPHRNHSTYPGPPLLHPEIGSGQHASYVDGGGGGLPVGGGPGGPITGGHGGMSLQEMCPSPHEVNRRTSIFSPTSEYSSTPTPGSVYQTWQQSNTTAPNASPIYSFTPLQTQTQAQVQAQTQAQAQAQAQVQAQAQAHAQHSSFVPQPSVALPPQSQTYMEQFEAMPRNAYGPTHHSMFRPTNVPPHGAVNPQASYTMHMAPHDARGLPPGQGIKVDPHSRGHIH</sequence>
<accession>A0A167M9H9</accession>
<dbReference type="Pfam" id="PF11001">
    <property type="entry name" value="AFUB_07903_YDR124W_hel"/>
    <property type="match status" value="1"/>
</dbReference>